<comment type="caution">
    <text evidence="1">The sequence shown here is derived from an EMBL/GenBank/DDBJ whole genome shotgun (WGS) entry which is preliminary data.</text>
</comment>
<name>A0A7W3N1M7_9ACTN</name>
<reference evidence="1 2" key="1">
    <citation type="submission" date="2020-08" db="EMBL/GenBank/DDBJ databases">
        <title>Sequencing the genomes of 1000 actinobacteria strains.</title>
        <authorList>
            <person name="Klenk H.-P."/>
        </authorList>
    </citation>
    <scope>NUCLEOTIDE SEQUENCE [LARGE SCALE GENOMIC DNA]</scope>
    <source>
        <strain evidence="1 2">DSM 45823</strain>
    </source>
</reference>
<dbReference type="EMBL" id="JACJII010000001">
    <property type="protein sequence ID" value="MBA9005889.1"/>
    <property type="molecule type" value="Genomic_DNA"/>
</dbReference>
<organism evidence="1 2">
    <name type="scientific">Thermomonospora cellulosilytica</name>
    <dbReference type="NCBI Taxonomy" id="1411118"/>
    <lineage>
        <taxon>Bacteria</taxon>
        <taxon>Bacillati</taxon>
        <taxon>Actinomycetota</taxon>
        <taxon>Actinomycetes</taxon>
        <taxon>Streptosporangiales</taxon>
        <taxon>Thermomonosporaceae</taxon>
        <taxon>Thermomonospora</taxon>
    </lineage>
</organism>
<dbReference type="Proteomes" id="UP000539313">
    <property type="component" value="Unassembled WGS sequence"/>
</dbReference>
<proteinExistence type="predicted"/>
<sequence length="142" mass="15612">MTRRPARKGSGCPRCGGTGRIDAYSHVAYGACFACGGSPDIPAPPPEPRMSYAECVARYGQVVDELVALSKVEAWMRADRRTACEVAVTAVDDVRRGLVTDPAVMRRLADRCRRELRLEGLPLPRLVALAREVDRRRTISSQ</sequence>
<protein>
    <submittedName>
        <fullName evidence="1">Uncharacterized protein</fullName>
    </submittedName>
</protein>
<keyword evidence="2" id="KW-1185">Reference proteome</keyword>
<dbReference type="AlphaFoldDB" id="A0A7W3N1M7"/>
<evidence type="ECO:0000313" key="1">
    <source>
        <dbReference type="EMBL" id="MBA9005889.1"/>
    </source>
</evidence>
<accession>A0A7W3N1M7</accession>
<dbReference type="RefSeq" id="WP_182706947.1">
    <property type="nucleotide sequence ID" value="NZ_JACJII010000001.1"/>
</dbReference>
<evidence type="ECO:0000313" key="2">
    <source>
        <dbReference type="Proteomes" id="UP000539313"/>
    </source>
</evidence>
<gene>
    <name evidence="1" type="ORF">HNR21_004771</name>
</gene>